<dbReference type="InterPro" id="IPR036116">
    <property type="entry name" value="FN3_sf"/>
</dbReference>
<evidence type="ECO:0000313" key="3">
    <source>
        <dbReference type="EMBL" id="KAL1495380.1"/>
    </source>
</evidence>
<sequence length="330" mass="34501">MASEVARQSWWAQADAVRQHLSSPAKCESGRGSSRMSDAWRVLPPGKPLNFSVTVWHTHATVEWKHALPSAGGLATHYSAKWQSKDGKDVHWYPDWLGVGAESLTLTSLAPGGSYALRVAAVNRQGHAWSDVTAFTTLPHMQCDGYWHWAQLYSSEEVARLCGGVVDDPSDPDPRACSVGSAEYALAGAAAGAMASLVAAAAIARAACARREARAAGRHVPLREEEGGGARHAKLRGAPRGEGGAGLGLRREESVELPRGAWGSRGRAPPAAADTLASPPAAPPPPPPPPCDAPPCDAPPCDAPPPVVASSSRTRALSPSPLAPHPLPQE</sequence>
<proteinExistence type="predicted"/>
<dbReference type="InterPro" id="IPR003961">
    <property type="entry name" value="FN3_dom"/>
</dbReference>
<gene>
    <name evidence="3" type="ORF">AB1Y20_016749</name>
</gene>
<protein>
    <recommendedName>
        <fullName evidence="2">Fibronectin type-III domain-containing protein</fullName>
    </recommendedName>
</protein>
<keyword evidence="4" id="KW-1185">Reference proteome</keyword>
<dbReference type="Gene3D" id="2.60.40.10">
    <property type="entry name" value="Immunoglobulins"/>
    <property type="match status" value="1"/>
</dbReference>
<name>A0AB34ICZ1_PRYPA</name>
<feature type="region of interest" description="Disordered" evidence="1">
    <location>
        <begin position="216"/>
        <end position="330"/>
    </location>
</feature>
<reference evidence="3 4" key="1">
    <citation type="journal article" date="2024" name="Science">
        <title>Giant polyketide synthase enzymes in the biosynthesis of giant marine polyether toxins.</title>
        <authorList>
            <person name="Fallon T.R."/>
            <person name="Shende V.V."/>
            <person name="Wierzbicki I.H."/>
            <person name="Pendleton A.L."/>
            <person name="Watervoot N.F."/>
            <person name="Auber R.P."/>
            <person name="Gonzalez D.J."/>
            <person name="Wisecaver J.H."/>
            <person name="Moore B.S."/>
        </authorList>
    </citation>
    <scope>NUCLEOTIDE SEQUENCE [LARGE SCALE GENOMIC DNA]</scope>
    <source>
        <strain evidence="3 4">12B1</strain>
    </source>
</reference>
<dbReference type="AlphaFoldDB" id="A0AB34ICZ1"/>
<dbReference type="EMBL" id="JBGBPQ010000032">
    <property type="protein sequence ID" value="KAL1495380.1"/>
    <property type="molecule type" value="Genomic_DNA"/>
</dbReference>
<dbReference type="CDD" id="cd00063">
    <property type="entry name" value="FN3"/>
    <property type="match status" value="1"/>
</dbReference>
<dbReference type="SUPFAM" id="SSF49265">
    <property type="entry name" value="Fibronectin type III"/>
    <property type="match status" value="1"/>
</dbReference>
<evidence type="ECO:0000313" key="4">
    <source>
        <dbReference type="Proteomes" id="UP001515480"/>
    </source>
</evidence>
<organism evidence="3 4">
    <name type="scientific">Prymnesium parvum</name>
    <name type="common">Toxic golden alga</name>
    <dbReference type="NCBI Taxonomy" id="97485"/>
    <lineage>
        <taxon>Eukaryota</taxon>
        <taxon>Haptista</taxon>
        <taxon>Haptophyta</taxon>
        <taxon>Prymnesiophyceae</taxon>
        <taxon>Prymnesiales</taxon>
        <taxon>Prymnesiaceae</taxon>
        <taxon>Prymnesium</taxon>
    </lineage>
</organism>
<evidence type="ECO:0000259" key="2">
    <source>
        <dbReference type="PROSITE" id="PS50853"/>
    </source>
</evidence>
<accession>A0AB34ICZ1</accession>
<dbReference type="SMART" id="SM00060">
    <property type="entry name" value="FN3"/>
    <property type="match status" value="1"/>
</dbReference>
<dbReference type="PROSITE" id="PS50853">
    <property type="entry name" value="FN3"/>
    <property type="match status" value="1"/>
</dbReference>
<feature type="compositionally biased region" description="Pro residues" evidence="1">
    <location>
        <begin position="321"/>
        <end position="330"/>
    </location>
</feature>
<comment type="caution">
    <text evidence="3">The sequence shown here is derived from an EMBL/GenBank/DDBJ whole genome shotgun (WGS) entry which is preliminary data.</text>
</comment>
<dbReference type="Pfam" id="PF00041">
    <property type="entry name" value="fn3"/>
    <property type="match status" value="1"/>
</dbReference>
<dbReference type="InterPro" id="IPR013783">
    <property type="entry name" value="Ig-like_fold"/>
</dbReference>
<feature type="compositionally biased region" description="Basic and acidic residues" evidence="1">
    <location>
        <begin position="216"/>
        <end position="229"/>
    </location>
</feature>
<feature type="compositionally biased region" description="Low complexity" evidence="1">
    <location>
        <begin position="268"/>
        <end position="279"/>
    </location>
</feature>
<feature type="compositionally biased region" description="Pro residues" evidence="1">
    <location>
        <begin position="280"/>
        <end position="307"/>
    </location>
</feature>
<evidence type="ECO:0000256" key="1">
    <source>
        <dbReference type="SAM" id="MobiDB-lite"/>
    </source>
</evidence>
<feature type="domain" description="Fibronectin type-III" evidence="2">
    <location>
        <begin position="44"/>
        <end position="140"/>
    </location>
</feature>
<dbReference type="Proteomes" id="UP001515480">
    <property type="component" value="Unassembled WGS sequence"/>
</dbReference>